<sequence length="427" mass="46223">MEYNKPTGFDRERENEGTAQNIFRALSDQDPGNEMDIDGDMLDMHSSAGPALDGALLGCGSDVRIPDGPESTLEREELNETSDAPDPGPQMEVESNISQGSRPEFPQFNPALGKLSPVWEPWRPSCDNDLDIEEPDSSDRGAMEGVLGSVDPETGAGIFPASEASDHKVTVITDEFCGVDQSYPNDQGLDGSFFSSFKQEKPSAVSKKPQLRLSLVDVRQPHSLLRENSAIPSGKEQSPLRHDPFSFRSPVRLPDAPPNVGFPFSPRLGTIPHGEPEAHEAKPGQDKCGNSQSRLVKTAKRHFRSGTISPDNVPLNVPVKMSGMTGETPPTGLRSIEPFRSSSESLAIRGLDSTCLLCTSSKVSSDYHSSLDGNDAERCDERLSQSTCRGAQEGDREVGHSRDMTENTGMRVRGTGKKAVEDCSHSA</sequence>
<feature type="compositionally biased region" description="Acidic residues" evidence="1">
    <location>
        <begin position="31"/>
        <end position="41"/>
    </location>
</feature>
<dbReference type="OrthoDB" id="5420198at2759"/>
<evidence type="ECO:0000256" key="1">
    <source>
        <dbReference type="SAM" id="MobiDB-lite"/>
    </source>
</evidence>
<evidence type="ECO:0000313" key="3">
    <source>
        <dbReference type="Proteomes" id="UP000246991"/>
    </source>
</evidence>
<dbReference type="AlphaFoldDB" id="A0A317STP7"/>
<proteinExistence type="predicted"/>
<gene>
    <name evidence="2" type="ORF">C7212DRAFT_362814</name>
</gene>
<feature type="compositionally biased region" description="Basic and acidic residues" evidence="1">
    <location>
        <begin position="64"/>
        <end position="78"/>
    </location>
</feature>
<accession>A0A317STP7</accession>
<feature type="region of interest" description="Disordered" evidence="1">
    <location>
        <begin position="24"/>
        <end position="148"/>
    </location>
</feature>
<organism evidence="2 3">
    <name type="scientific">Tuber magnatum</name>
    <name type="common">white Piedmont truffle</name>
    <dbReference type="NCBI Taxonomy" id="42249"/>
    <lineage>
        <taxon>Eukaryota</taxon>
        <taxon>Fungi</taxon>
        <taxon>Dikarya</taxon>
        <taxon>Ascomycota</taxon>
        <taxon>Pezizomycotina</taxon>
        <taxon>Pezizomycetes</taxon>
        <taxon>Pezizales</taxon>
        <taxon>Tuberaceae</taxon>
        <taxon>Tuber</taxon>
    </lineage>
</organism>
<feature type="region of interest" description="Disordered" evidence="1">
    <location>
        <begin position="385"/>
        <end position="427"/>
    </location>
</feature>
<dbReference type="Proteomes" id="UP000246991">
    <property type="component" value="Unassembled WGS sequence"/>
</dbReference>
<feature type="compositionally biased region" description="Basic and acidic residues" evidence="1">
    <location>
        <begin position="418"/>
        <end position="427"/>
    </location>
</feature>
<keyword evidence="3" id="KW-1185">Reference proteome</keyword>
<evidence type="ECO:0000313" key="2">
    <source>
        <dbReference type="EMBL" id="PWW77140.1"/>
    </source>
</evidence>
<comment type="caution">
    <text evidence="2">The sequence shown here is derived from an EMBL/GenBank/DDBJ whole genome shotgun (WGS) entry which is preliminary data.</text>
</comment>
<dbReference type="EMBL" id="PYWC01000026">
    <property type="protein sequence ID" value="PWW77140.1"/>
    <property type="molecule type" value="Genomic_DNA"/>
</dbReference>
<feature type="compositionally biased region" description="Basic and acidic residues" evidence="1">
    <location>
        <begin position="392"/>
        <end position="405"/>
    </location>
</feature>
<name>A0A317STP7_9PEZI</name>
<reference evidence="2 3" key="1">
    <citation type="submission" date="2018-03" db="EMBL/GenBank/DDBJ databases">
        <title>Genomes of Pezizomycetes fungi and the evolution of truffles.</title>
        <authorList>
            <person name="Murat C."/>
            <person name="Payen T."/>
            <person name="Noel B."/>
            <person name="Kuo A."/>
            <person name="Martin F.M."/>
        </authorList>
    </citation>
    <scope>NUCLEOTIDE SEQUENCE [LARGE SCALE GENOMIC DNA]</scope>
    <source>
        <strain evidence="2">091103-1</strain>
    </source>
</reference>
<protein>
    <submittedName>
        <fullName evidence="2">Uncharacterized protein</fullName>
    </submittedName>
</protein>